<dbReference type="RefSeq" id="XP_005099115.1">
    <property type="nucleotide sequence ID" value="XM_005099058.3"/>
</dbReference>
<dbReference type="InterPro" id="IPR001394">
    <property type="entry name" value="Peptidase_C19_UCH"/>
</dbReference>
<evidence type="ECO:0000313" key="7">
    <source>
        <dbReference type="RefSeq" id="XP_005099115.1"/>
    </source>
</evidence>
<dbReference type="GO" id="GO:0016787">
    <property type="term" value="F:hydrolase activity"/>
    <property type="evidence" value="ECO:0007669"/>
    <property type="project" value="UniProtKB-KW"/>
</dbReference>
<dbReference type="Gene3D" id="3.30.2230.10">
    <property type="entry name" value="DUSP-like"/>
    <property type="match status" value="2"/>
</dbReference>
<evidence type="ECO:0000313" key="8">
    <source>
        <dbReference type="RefSeq" id="XP_035825849.1"/>
    </source>
</evidence>
<dbReference type="PROSITE" id="PS00972">
    <property type="entry name" value="USP_1"/>
    <property type="match status" value="1"/>
</dbReference>
<dbReference type="SUPFAM" id="SSF54001">
    <property type="entry name" value="Cysteine proteinases"/>
    <property type="match status" value="1"/>
</dbReference>
<feature type="region of interest" description="Disordered" evidence="3">
    <location>
        <begin position="1175"/>
        <end position="1242"/>
    </location>
</feature>
<feature type="compositionally biased region" description="Polar residues" evidence="3">
    <location>
        <begin position="8"/>
        <end position="18"/>
    </location>
</feature>
<dbReference type="PROSITE" id="PS00973">
    <property type="entry name" value="USP_2"/>
    <property type="match status" value="1"/>
</dbReference>
<dbReference type="EC" id="3.4.19.12" evidence="2"/>
<dbReference type="GeneID" id="101863513"/>
<dbReference type="Pfam" id="PF00443">
    <property type="entry name" value="UCH"/>
    <property type="match status" value="2"/>
</dbReference>
<feature type="domain" description="DUSP" evidence="5">
    <location>
        <begin position="611"/>
        <end position="703"/>
    </location>
</feature>
<dbReference type="PROSITE" id="PS50235">
    <property type="entry name" value="USP_3"/>
    <property type="match status" value="1"/>
</dbReference>
<feature type="compositionally biased region" description="Low complexity" evidence="3">
    <location>
        <begin position="1069"/>
        <end position="1082"/>
    </location>
</feature>
<dbReference type="SUPFAM" id="SSF143791">
    <property type="entry name" value="DUSP-like"/>
    <property type="match status" value="2"/>
</dbReference>
<evidence type="ECO:0000256" key="2">
    <source>
        <dbReference type="ARBA" id="ARBA00012759"/>
    </source>
</evidence>
<feature type="compositionally biased region" description="Basic and acidic residues" evidence="3">
    <location>
        <begin position="244"/>
        <end position="255"/>
    </location>
</feature>
<feature type="domain" description="DUSP" evidence="5">
    <location>
        <begin position="712"/>
        <end position="814"/>
    </location>
</feature>
<dbReference type="PANTHER" id="PTHR21646">
    <property type="entry name" value="UBIQUITIN CARBOXYL-TERMINAL HYDROLASE"/>
    <property type="match status" value="1"/>
</dbReference>
<feature type="compositionally biased region" description="Polar residues" evidence="3">
    <location>
        <begin position="849"/>
        <end position="858"/>
    </location>
</feature>
<feature type="region of interest" description="Disordered" evidence="3">
    <location>
        <begin position="1132"/>
        <end position="1159"/>
    </location>
</feature>
<feature type="compositionally biased region" description="Polar residues" evidence="3">
    <location>
        <begin position="1059"/>
        <end position="1068"/>
    </location>
</feature>
<evidence type="ECO:0000256" key="3">
    <source>
        <dbReference type="SAM" id="MobiDB-lite"/>
    </source>
</evidence>
<dbReference type="InterPro" id="IPR006615">
    <property type="entry name" value="Pept_C19_DUSP"/>
</dbReference>
<dbReference type="Proteomes" id="UP000694888">
    <property type="component" value="Unplaced"/>
</dbReference>
<name>A0ABM0JQE8_APLCA</name>
<evidence type="ECO:0000259" key="4">
    <source>
        <dbReference type="PROSITE" id="PS50235"/>
    </source>
</evidence>
<keyword evidence="6" id="KW-1185">Reference proteome</keyword>
<feature type="compositionally biased region" description="Low complexity" evidence="3">
    <location>
        <begin position="960"/>
        <end position="977"/>
    </location>
</feature>
<sequence>MAAADGSGCSTPQRSISGDESDSDFENEQNRPRGLTGLQNLGNTCYLNSAVQSLSNCPPLTQYFLDCAQLIRPEKAPMLSRSYLKLMTELWHKKRPSYVVPSGVVTGIKAVHPMFRGYTQQDAQEFLRCLMDQLHEELKVAAGSDDSDSEDEGDDGGGGGCDDDTNNGNSTAGDPVEDTARYHAEPKSSSTAPGEANRRPSFDSMSSHSELDYETCDSGLSSERSSNGERDNISSDENNSDSNETCKLRRSDRMRKASAGGSVAAVENADSVANTKEMKETANLLEKKNEAETQARRPRGKAVMEGGDSREQGSPPMPFSGVPTKDGEMQTVSVAAQREQYPVLTLQQQQQSMPKSPLKKQSKTRKASNIKYDSIISQTFDGKILSSVRCLNCETVSTTKETFQDLSLPIPSKDHLHMLHSGHHQVTGGVTPPKGGACGEVHQGWLAWMYSWMKSWFIGPTITLQDCLSAFFSADELKGDNMYSCEKCKKLRNGLKYSKVLELPEILSIHLKRFRHEFYSSKISTYISFPLEGLDMEPYLHKACKNEVTLYDLVAIICHHGTAGGGHYTAYCLNHLNEQWYEFDDQYVTEVDVSQVQNCEAYVLFYRKSNKKIESVRQRIMELESSEVSILRFYLSKQWVSKFHTFAEPGPITNSDFLCKHGGVPPGKVSLIDDLVVEIHQSTWELLHNRFGGGPVCNHLYACKTCHSELEKLRQRQRMEKESFIQLNEEFQEEEHTAAVYAISMAWFKEWEAFVREKTDAPPGPVENSRIIVYKNGQATLRATSDHGQLSRDMWLFLHRIYGGGPELIIRQSAGASVKPSSSSPPAPVQQQQQQQQTSPPHSTGVIGGSSQTTAPQTGVSPAASSSPSPSGGTVSSGSSVTVSPVVSAATTSHHPVPPVPVSQASVVSDNLVMATAPSAASCSMPSSSPPAAQVVQKSAKRREDPTMQSQSSAVSTVSPRRNPAPTTTAPPYSTSNMGEETVDKTLQSTVTSACDTLTSESQFTSGAGHGEVESCAGEQEVMMGTGTCCPGVSKSVNSAGSVPRDESQGDEGQAGQRMMSSITGDTPSSCSNSSMSVMVDSFGVTEEPKNGSLSASEANNDFDPIPEPLTPGNTSAPLWANKEGTLTASEASLADSGLGGDVTSSSTRNDPCLGEQRGHDSCAWETALEVDSNHGQYLPGIQGEEEVATSRSDNDMGSSAQNKGRAEVKPSSAPPAVGQQPGKGKGQRKNKKGKNMDVSRI</sequence>
<dbReference type="InterPro" id="IPR018200">
    <property type="entry name" value="USP_CS"/>
</dbReference>
<feature type="compositionally biased region" description="Low complexity" evidence="3">
    <location>
        <begin position="829"/>
        <end position="843"/>
    </location>
</feature>
<feature type="region of interest" description="Disordered" evidence="3">
    <location>
        <begin position="140"/>
        <end position="322"/>
    </location>
</feature>
<keyword evidence="7 8" id="KW-0378">Hydrolase</keyword>
<protein>
    <recommendedName>
        <fullName evidence="2">ubiquitinyl hydrolase 1</fullName>
        <ecNumber evidence="2">3.4.19.12</ecNumber>
    </recommendedName>
</protein>
<feature type="compositionally biased region" description="Polar residues" evidence="3">
    <location>
        <begin position="947"/>
        <end position="959"/>
    </location>
</feature>
<dbReference type="Gene3D" id="3.90.70.10">
    <property type="entry name" value="Cysteine proteinases"/>
    <property type="match status" value="2"/>
</dbReference>
<dbReference type="SMART" id="SM00695">
    <property type="entry name" value="DUSP"/>
    <property type="match status" value="2"/>
</dbReference>
<reference evidence="7 8" key="1">
    <citation type="submission" date="2025-05" db="UniProtKB">
        <authorList>
            <consortium name="RefSeq"/>
        </authorList>
    </citation>
    <scope>IDENTIFICATION</scope>
</reference>
<dbReference type="InterPro" id="IPR035927">
    <property type="entry name" value="DUSP-like_sf"/>
</dbReference>
<feature type="compositionally biased region" description="Acidic residues" evidence="3">
    <location>
        <begin position="145"/>
        <end position="165"/>
    </location>
</feature>
<dbReference type="InterPro" id="IPR050185">
    <property type="entry name" value="Ub_carboxyl-term_hydrolase"/>
</dbReference>
<feature type="domain" description="USP" evidence="4">
    <location>
        <begin position="36"/>
        <end position="609"/>
    </location>
</feature>
<dbReference type="InterPro" id="IPR038765">
    <property type="entry name" value="Papain-like_cys_pep_sf"/>
</dbReference>
<dbReference type="RefSeq" id="XP_035825849.1">
    <property type="nucleotide sequence ID" value="XM_035969956.1"/>
</dbReference>
<gene>
    <name evidence="7 8" type="primary">LOC101863513</name>
</gene>
<feature type="region of interest" description="Disordered" evidence="3">
    <location>
        <begin position="813"/>
        <end position="881"/>
    </location>
</feature>
<feature type="compositionally biased region" description="Low complexity" evidence="3">
    <location>
        <begin position="345"/>
        <end position="356"/>
    </location>
</feature>
<evidence type="ECO:0000313" key="6">
    <source>
        <dbReference type="Proteomes" id="UP000694888"/>
    </source>
</evidence>
<proteinExistence type="predicted"/>
<feature type="region of interest" description="Disordered" evidence="3">
    <location>
        <begin position="1036"/>
        <end position="1120"/>
    </location>
</feature>
<accession>A0ABM0JQE8</accession>
<feature type="region of interest" description="Disordered" evidence="3">
    <location>
        <begin position="345"/>
        <end position="365"/>
    </location>
</feature>
<organism evidence="6 7">
    <name type="scientific">Aplysia californica</name>
    <name type="common">California sea hare</name>
    <dbReference type="NCBI Taxonomy" id="6500"/>
    <lineage>
        <taxon>Eukaryota</taxon>
        <taxon>Metazoa</taxon>
        <taxon>Spiralia</taxon>
        <taxon>Lophotrochozoa</taxon>
        <taxon>Mollusca</taxon>
        <taxon>Gastropoda</taxon>
        <taxon>Heterobranchia</taxon>
        <taxon>Euthyneura</taxon>
        <taxon>Tectipleura</taxon>
        <taxon>Aplysiida</taxon>
        <taxon>Aplysioidea</taxon>
        <taxon>Aplysiidae</taxon>
        <taxon>Aplysia</taxon>
    </lineage>
</organism>
<feature type="compositionally biased region" description="Low complexity" evidence="3">
    <location>
        <begin position="859"/>
        <end position="881"/>
    </location>
</feature>
<dbReference type="PROSITE" id="PS51283">
    <property type="entry name" value="DUSP"/>
    <property type="match status" value="2"/>
</dbReference>
<feature type="compositionally biased region" description="Polar residues" evidence="3">
    <location>
        <begin position="1190"/>
        <end position="1203"/>
    </location>
</feature>
<feature type="compositionally biased region" description="Low complexity" evidence="3">
    <location>
        <begin position="813"/>
        <end position="822"/>
    </location>
</feature>
<comment type="catalytic activity">
    <reaction evidence="1">
        <text>Thiol-dependent hydrolysis of ester, thioester, amide, peptide and isopeptide bonds formed by the C-terminal Gly of ubiquitin (a 76-residue protein attached to proteins as an intracellular targeting signal).</text>
        <dbReference type="EC" id="3.4.19.12"/>
    </reaction>
</comment>
<feature type="compositionally biased region" description="Basic and acidic residues" evidence="3">
    <location>
        <begin position="276"/>
        <end position="295"/>
    </location>
</feature>
<dbReference type="InterPro" id="IPR028889">
    <property type="entry name" value="USP"/>
</dbReference>
<evidence type="ECO:0000259" key="5">
    <source>
        <dbReference type="PROSITE" id="PS51283"/>
    </source>
</evidence>
<evidence type="ECO:0000256" key="1">
    <source>
        <dbReference type="ARBA" id="ARBA00000707"/>
    </source>
</evidence>
<feature type="region of interest" description="Disordered" evidence="3">
    <location>
        <begin position="1"/>
        <end position="34"/>
    </location>
</feature>
<dbReference type="Pfam" id="PF06337">
    <property type="entry name" value="DUSP"/>
    <property type="match status" value="2"/>
</dbReference>
<dbReference type="CDD" id="cd02674">
    <property type="entry name" value="Peptidase_C19R"/>
    <property type="match status" value="1"/>
</dbReference>
<dbReference type="PANTHER" id="PTHR21646:SF86">
    <property type="entry name" value="UBIQUITIN CARBOXYL-TERMINAL HYDROLASE"/>
    <property type="match status" value="1"/>
</dbReference>
<feature type="compositionally biased region" description="Low complexity" evidence="3">
    <location>
        <begin position="920"/>
        <end position="933"/>
    </location>
</feature>
<feature type="region of interest" description="Disordered" evidence="3">
    <location>
        <begin position="920"/>
        <end position="980"/>
    </location>
</feature>